<evidence type="ECO:0000256" key="1">
    <source>
        <dbReference type="SAM" id="SignalP"/>
    </source>
</evidence>
<name>A0A150HKJ1_9GAMM</name>
<reference evidence="2 3" key="1">
    <citation type="journal article" date="2016" name="Sci. Rep.">
        <title>Genomic and phenotypic characterization of the species Acinetobacter venetianus.</title>
        <authorList>
            <person name="Fondi M."/>
            <person name="Maida I."/>
            <person name="Perrin E."/>
            <person name="Orlandini V."/>
            <person name="La Torre L."/>
            <person name="Bosi E."/>
            <person name="Negroni A."/>
            <person name="Zanaroli G."/>
            <person name="Fava F."/>
            <person name="Decorosi F."/>
            <person name="Giovannetti L."/>
            <person name="Viti C."/>
            <person name="Vaneechoutte M."/>
            <person name="Dijkshoorn L."/>
            <person name="Fani R."/>
        </authorList>
    </citation>
    <scope>NUCLEOTIDE SEQUENCE [LARGE SCALE GENOMIC DNA]</scope>
    <source>
        <strain evidence="2 3">LUH5627</strain>
    </source>
</reference>
<organism evidence="2 3">
    <name type="scientific">Acinetobacter venetianus</name>
    <dbReference type="NCBI Taxonomy" id="52133"/>
    <lineage>
        <taxon>Bacteria</taxon>
        <taxon>Pseudomonadati</taxon>
        <taxon>Pseudomonadota</taxon>
        <taxon>Gammaproteobacteria</taxon>
        <taxon>Moraxellales</taxon>
        <taxon>Moraxellaceae</taxon>
        <taxon>Acinetobacter</taxon>
    </lineage>
</organism>
<comment type="caution">
    <text evidence="2">The sequence shown here is derived from an EMBL/GenBank/DDBJ whole genome shotgun (WGS) entry which is preliminary data.</text>
</comment>
<dbReference type="EMBL" id="JRUE01000226">
    <property type="protein sequence ID" value="KXZ64736.1"/>
    <property type="molecule type" value="Genomic_DNA"/>
</dbReference>
<dbReference type="RefSeq" id="WP_004879256.1">
    <property type="nucleotide sequence ID" value="NZ_BCLZ01000027.1"/>
</dbReference>
<feature type="signal peptide" evidence="1">
    <location>
        <begin position="1"/>
        <end position="23"/>
    </location>
</feature>
<feature type="chain" id="PRO_5007562743" description="DUF4124 domain-containing protein" evidence="1">
    <location>
        <begin position="24"/>
        <end position="174"/>
    </location>
</feature>
<protein>
    <recommendedName>
        <fullName evidence="4">DUF4124 domain-containing protein</fullName>
    </recommendedName>
</protein>
<accession>A0A150HKJ1</accession>
<evidence type="ECO:0000313" key="3">
    <source>
        <dbReference type="Proteomes" id="UP000075680"/>
    </source>
</evidence>
<dbReference type="Proteomes" id="UP000075680">
    <property type="component" value="Unassembled WGS sequence"/>
</dbReference>
<keyword evidence="1" id="KW-0732">Signal</keyword>
<evidence type="ECO:0000313" key="2">
    <source>
        <dbReference type="EMBL" id="KXZ64736.1"/>
    </source>
</evidence>
<gene>
    <name evidence="2" type="ORF">AVENLUH5627_03008</name>
</gene>
<dbReference type="GeneID" id="58194643"/>
<sequence>MSKSIAQIIYAFCFMSFCYSAHAQELYKCVTNQGTSYQSSPCSAKASQKIACTGSAADGFNGECESLEQRRMQAISNEKNAYTQDLASNNTKVSAKRSEFQRAMVQFPECKQRIMYMERLARYSSHPTQTLENNSRLYAARICTDDGSVYLSCNAATNTLLTQTNPTCSLKRKR</sequence>
<dbReference type="AlphaFoldDB" id="A0A150HKJ1"/>
<evidence type="ECO:0008006" key="4">
    <source>
        <dbReference type="Google" id="ProtNLM"/>
    </source>
</evidence>
<dbReference type="PATRIC" id="fig|52133.18.peg.3081"/>
<proteinExistence type="predicted"/>